<dbReference type="SUPFAM" id="SSF53271">
    <property type="entry name" value="PRTase-like"/>
    <property type="match status" value="1"/>
</dbReference>
<dbReference type="GO" id="GO:0016757">
    <property type="term" value="F:glycosyltransferase activity"/>
    <property type="evidence" value="ECO:0007669"/>
    <property type="project" value="UniProtKB-KW"/>
</dbReference>
<dbReference type="Gene3D" id="3.40.50.2020">
    <property type="match status" value="1"/>
</dbReference>
<dbReference type="AlphaFoldDB" id="A0A2D3WMI3"/>
<dbReference type="RefSeq" id="WP_294896566.1">
    <property type="nucleotide sequence ID" value="NZ_DLUI01000136.1"/>
</dbReference>
<gene>
    <name evidence="1" type="ORF">CFH83_09415</name>
</gene>
<proteinExistence type="predicted"/>
<dbReference type="Proteomes" id="UP000228859">
    <property type="component" value="Unassembled WGS sequence"/>
</dbReference>
<protein>
    <submittedName>
        <fullName evidence="1">Phosphoribosyltransferase</fullName>
    </submittedName>
</protein>
<organism evidence="1 2">
    <name type="scientific">Sulfuricurvum kujiense</name>
    <dbReference type="NCBI Taxonomy" id="148813"/>
    <lineage>
        <taxon>Bacteria</taxon>
        <taxon>Pseudomonadati</taxon>
        <taxon>Campylobacterota</taxon>
        <taxon>Epsilonproteobacteria</taxon>
        <taxon>Campylobacterales</taxon>
        <taxon>Sulfurimonadaceae</taxon>
        <taxon>Sulfuricurvum</taxon>
    </lineage>
</organism>
<evidence type="ECO:0000313" key="1">
    <source>
        <dbReference type="EMBL" id="DAB37763.1"/>
    </source>
</evidence>
<keyword evidence="1" id="KW-0328">Glycosyltransferase</keyword>
<dbReference type="EMBL" id="DLUI01000136">
    <property type="protein sequence ID" value="DAB37763.1"/>
    <property type="molecule type" value="Genomic_DNA"/>
</dbReference>
<dbReference type="InterPro" id="IPR029057">
    <property type="entry name" value="PRTase-like"/>
</dbReference>
<dbReference type="CDD" id="cd06223">
    <property type="entry name" value="PRTases_typeI"/>
    <property type="match status" value="1"/>
</dbReference>
<sequence>MRIQRYLFKDRSDAASQLKELLPLDRMKGEGWNLIAVSSGGLIIASEMNKRLKLPIDFIFSASITAPQNPECELARVSETEEIVIHQALVDSFEIQVDYIYGEATRKHEEKILSAVYQYRKGEHFKSMKGKNILLIDEGSETGLKLMCAIKTAFAQKAKAVYVAAPIMPTSVVEALDPIVDGVFCLQEIEDYIDTGYYYHEFETVDEETIETILERRDELQR</sequence>
<dbReference type="Gene3D" id="3.30.1310.20">
    <property type="entry name" value="PRTase-like"/>
    <property type="match status" value="1"/>
</dbReference>
<keyword evidence="1" id="KW-0808">Transferase</keyword>
<accession>A0A2D3WMI3</accession>
<evidence type="ECO:0000313" key="2">
    <source>
        <dbReference type="Proteomes" id="UP000228859"/>
    </source>
</evidence>
<reference evidence="1 2" key="1">
    <citation type="journal article" date="2017" name="Front. Microbiol.">
        <title>Comparative Genomic Analysis of the Class Epsilonproteobacteria and Proposed Reclassification to Epsilonbacteraeota (phyl. nov.).</title>
        <authorList>
            <person name="Waite D.W."/>
            <person name="Vanwonterghem I."/>
            <person name="Rinke C."/>
            <person name="Parks D.H."/>
            <person name="Zhang Y."/>
            <person name="Takai K."/>
            <person name="Sievert S.M."/>
            <person name="Simon J."/>
            <person name="Campbell B.J."/>
            <person name="Hanson T.E."/>
            <person name="Woyke T."/>
            <person name="Klotz M.G."/>
            <person name="Hugenholtz P."/>
        </authorList>
    </citation>
    <scope>NUCLEOTIDE SEQUENCE [LARGE SCALE GENOMIC DNA]</scope>
    <source>
        <strain evidence="1">UBA12443</strain>
    </source>
</reference>
<comment type="caution">
    <text evidence="1">The sequence shown here is derived from an EMBL/GenBank/DDBJ whole genome shotgun (WGS) entry which is preliminary data.</text>
</comment>
<dbReference type="InterPro" id="IPR000836">
    <property type="entry name" value="PRTase_dom"/>
</dbReference>
<name>A0A2D3WMI3_9BACT</name>